<proteinExistence type="predicted"/>
<dbReference type="Pfam" id="PF10604">
    <property type="entry name" value="Polyketide_cyc2"/>
    <property type="match status" value="1"/>
</dbReference>
<evidence type="ECO:0000313" key="1">
    <source>
        <dbReference type="EMBL" id="RKS77803.1"/>
    </source>
</evidence>
<keyword evidence="2" id="KW-1185">Reference proteome</keyword>
<dbReference type="EMBL" id="RBWV01000010">
    <property type="protein sequence ID" value="RKS77803.1"/>
    <property type="molecule type" value="Genomic_DNA"/>
</dbReference>
<organism evidence="1 2">
    <name type="scientific">Motilibacter peucedani</name>
    <dbReference type="NCBI Taxonomy" id="598650"/>
    <lineage>
        <taxon>Bacteria</taxon>
        <taxon>Bacillati</taxon>
        <taxon>Actinomycetota</taxon>
        <taxon>Actinomycetes</taxon>
        <taxon>Motilibacterales</taxon>
        <taxon>Motilibacteraceae</taxon>
        <taxon>Motilibacter</taxon>
    </lineage>
</organism>
<accession>A0A420XSF5</accession>
<sequence>MVDYTHSLDTTADAAAVWALYADPASWPSWDGGCERQELDGPLAAGTTGRFTPAGGEPLPFTVTWAQPGAGFTDEFELPGAVLRGTHTLTPLADGGTRITHRMELTGPAADELAQHIWAGITDDIPLTVAALARAAGAVHAAVPAG</sequence>
<evidence type="ECO:0000313" key="2">
    <source>
        <dbReference type="Proteomes" id="UP000281955"/>
    </source>
</evidence>
<name>A0A420XSF5_9ACTN</name>
<dbReference type="OrthoDB" id="9810827at2"/>
<dbReference type="AlphaFoldDB" id="A0A420XSF5"/>
<dbReference type="Gene3D" id="3.30.530.20">
    <property type="match status" value="1"/>
</dbReference>
<dbReference type="InterPro" id="IPR023393">
    <property type="entry name" value="START-like_dom_sf"/>
</dbReference>
<dbReference type="InterPro" id="IPR019587">
    <property type="entry name" value="Polyketide_cyclase/dehydratase"/>
</dbReference>
<dbReference type="InParanoid" id="A0A420XSF5"/>
<dbReference type="RefSeq" id="WP_121192795.1">
    <property type="nucleotide sequence ID" value="NZ_RBWV01000010.1"/>
</dbReference>
<protein>
    <submittedName>
        <fullName evidence="1">Polyketide cyclase/dehydrase/lipid transport protein</fullName>
    </submittedName>
</protein>
<dbReference type="SUPFAM" id="SSF55961">
    <property type="entry name" value="Bet v1-like"/>
    <property type="match status" value="1"/>
</dbReference>
<gene>
    <name evidence="1" type="ORF">CLV35_1501</name>
</gene>
<reference evidence="1 2" key="1">
    <citation type="submission" date="2018-10" db="EMBL/GenBank/DDBJ databases">
        <title>Genomic Encyclopedia of Archaeal and Bacterial Type Strains, Phase II (KMG-II): from individual species to whole genera.</title>
        <authorList>
            <person name="Goeker M."/>
        </authorList>
    </citation>
    <scope>NUCLEOTIDE SEQUENCE [LARGE SCALE GENOMIC DNA]</scope>
    <source>
        <strain evidence="1 2">RP-AC37</strain>
    </source>
</reference>
<comment type="caution">
    <text evidence="1">The sequence shown here is derived from an EMBL/GenBank/DDBJ whole genome shotgun (WGS) entry which is preliminary data.</text>
</comment>
<dbReference type="Proteomes" id="UP000281955">
    <property type="component" value="Unassembled WGS sequence"/>
</dbReference>